<dbReference type="GO" id="GO:0006935">
    <property type="term" value="P:chemotaxis"/>
    <property type="evidence" value="ECO:0007669"/>
    <property type="project" value="InterPro"/>
</dbReference>
<dbReference type="AlphaFoldDB" id="A0A0A0IJC0"/>
<sequence length="577" mass="64526">MNFIKKMKIWQKVTFIVIVLNFFMFLVTGQGVSSFTKEYKTVNTVYKEGLLPVSYIGDIKFKVQGVRIDLKDYIMLMNVYTAEKKQAKKEEMHKKFQEIKEKLQQYSNCNISEKEKQYANNIGDFVSKYEKFSENVTSIIDTKGQVEGEEYGEKYGPNILGGLTKNIQELDTLVINKSQDFYNKSEKNYVSTLNRTGIITFISIIVAIILSIIVIKLINTDLKRLICYVDLLATGNFSEDVSEEYLQGKDEVSMVAQSLDRMKKAIQESIEITSIESQESVKGIKDVKKLLDDLQFSIGQVSDTTEELSSGMQETAASTQEMNATSEEIKENISIIAEKSDEGVKGSDIVLKRAEDMKNEAIKSQLNARNIRKDIDSKLRKAMHEAKAIEKINVLSDAILQITSQTNLLALNAAIEAARAGEVGKGFAVVADEIRKLAEESNETVTEIQEITKHVIDSVENLTNNSEVVLKFIDNEVVEAYKDMIAICEKYSGDATYYNSFSKDLNNKAQEALMSIKEIVEVINNISVAASEGANGTVDIASRIGEAIGILTEVTNMADITKESFGKLLESVSKFEV</sequence>
<dbReference type="GO" id="GO:0004888">
    <property type="term" value="F:transmembrane signaling receptor activity"/>
    <property type="evidence" value="ECO:0007669"/>
    <property type="project" value="InterPro"/>
</dbReference>
<evidence type="ECO:0000259" key="5">
    <source>
        <dbReference type="PROSITE" id="PS50111"/>
    </source>
</evidence>
<comment type="similarity">
    <text evidence="2">Belongs to the methyl-accepting chemotaxis (MCP) protein family.</text>
</comment>
<keyword evidence="4" id="KW-1133">Transmembrane helix</keyword>
<dbReference type="EMBL" id="JDRY01000022">
    <property type="protein sequence ID" value="KGN00357.1"/>
    <property type="molecule type" value="Genomic_DNA"/>
</dbReference>
<dbReference type="InterPro" id="IPR004089">
    <property type="entry name" value="MCPsignal_dom"/>
</dbReference>
<dbReference type="Pfam" id="PF12729">
    <property type="entry name" value="4HB_MCP_1"/>
    <property type="match status" value="1"/>
</dbReference>
<keyword evidence="4" id="KW-0812">Transmembrane</keyword>
<dbReference type="SUPFAM" id="SSF58104">
    <property type="entry name" value="Methyl-accepting chemotaxis protein (MCP) signaling domain"/>
    <property type="match status" value="1"/>
</dbReference>
<evidence type="ECO:0000256" key="3">
    <source>
        <dbReference type="PROSITE-ProRule" id="PRU00284"/>
    </source>
</evidence>
<keyword evidence="1 3" id="KW-0807">Transducer</keyword>
<dbReference type="Proteomes" id="UP000030014">
    <property type="component" value="Unassembled WGS sequence"/>
</dbReference>
<dbReference type="PROSITE" id="PS50111">
    <property type="entry name" value="CHEMOTAXIS_TRANSDUC_2"/>
    <property type="match status" value="1"/>
</dbReference>
<dbReference type="InterPro" id="IPR004090">
    <property type="entry name" value="Chemotax_Me-accpt_rcpt"/>
</dbReference>
<dbReference type="SMART" id="SM00283">
    <property type="entry name" value="MA"/>
    <property type="match status" value="1"/>
</dbReference>
<dbReference type="PANTHER" id="PTHR32089:SF112">
    <property type="entry name" value="LYSOZYME-LIKE PROTEIN-RELATED"/>
    <property type="match status" value="1"/>
</dbReference>
<evidence type="ECO:0000256" key="1">
    <source>
        <dbReference type="ARBA" id="ARBA00023224"/>
    </source>
</evidence>
<dbReference type="Pfam" id="PF00015">
    <property type="entry name" value="MCPsignal"/>
    <property type="match status" value="1"/>
</dbReference>
<protein>
    <submittedName>
        <fullName evidence="7">Chemotaxis protein</fullName>
    </submittedName>
</protein>
<reference evidence="7 8" key="1">
    <citation type="submission" date="2014-01" db="EMBL/GenBank/DDBJ databases">
        <title>Plasmidome dynamics in the species complex Clostridium novyi sensu lato converts strains of independent lineages into distinctly different pathogens.</title>
        <authorList>
            <person name="Skarin H."/>
            <person name="Segerman B."/>
        </authorList>
    </citation>
    <scope>NUCLEOTIDE SEQUENCE [LARGE SCALE GENOMIC DNA]</scope>
    <source>
        <strain evidence="7 8">DC5</strain>
    </source>
</reference>
<dbReference type="RefSeq" id="WP_039259248.1">
    <property type="nucleotide sequence ID" value="NZ_JDRY01000022.1"/>
</dbReference>
<dbReference type="PRINTS" id="PR00260">
    <property type="entry name" value="CHEMTRNSDUCR"/>
</dbReference>
<dbReference type="PROSITE" id="PS50885">
    <property type="entry name" value="HAMP"/>
    <property type="match status" value="1"/>
</dbReference>
<dbReference type="InterPro" id="IPR024478">
    <property type="entry name" value="HlyB_4HB_MCP"/>
</dbReference>
<dbReference type="SMART" id="SM00304">
    <property type="entry name" value="HAMP"/>
    <property type="match status" value="2"/>
</dbReference>
<dbReference type="PANTHER" id="PTHR32089">
    <property type="entry name" value="METHYL-ACCEPTING CHEMOTAXIS PROTEIN MCPB"/>
    <property type="match status" value="1"/>
</dbReference>
<proteinExistence type="inferred from homology"/>
<evidence type="ECO:0000259" key="6">
    <source>
        <dbReference type="PROSITE" id="PS50885"/>
    </source>
</evidence>
<evidence type="ECO:0000313" key="7">
    <source>
        <dbReference type="EMBL" id="KGN00357.1"/>
    </source>
</evidence>
<evidence type="ECO:0000256" key="2">
    <source>
        <dbReference type="ARBA" id="ARBA00029447"/>
    </source>
</evidence>
<dbReference type="Gene3D" id="6.10.340.10">
    <property type="match status" value="1"/>
</dbReference>
<comment type="caution">
    <text evidence="7">The sequence shown here is derived from an EMBL/GenBank/DDBJ whole genome shotgun (WGS) entry which is preliminary data.</text>
</comment>
<dbReference type="GO" id="GO:0007165">
    <property type="term" value="P:signal transduction"/>
    <property type="evidence" value="ECO:0007669"/>
    <property type="project" value="UniProtKB-KW"/>
</dbReference>
<evidence type="ECO:0000313" key="8">
    <source>
        <dbReference type="Proteomes" id="UP000030014"/>
    </source>
</evidence>
<feature type="domain" description="Methyl-accepting transducer" evidence="5">
    <location>
        <begin position="283"/>
        <end position="527"/>
    </location>
</feature>
<feature type="transmembrane region" description="Helical" evidence="4">
    <location>
        <begin position="198"/>
        <end position="218"/>
    </location>
</feature>
<dbReference type="GO" id="GO:0016020">
    <property type="term" value="C:membrane"/>
    <property type="evidence" value="ECO:0007669"/>
    <property type="project" value="InterPro"/>
</dbReference>
<organism evidence="7 8">
    <name type="scientific">Clostridium botulinum C/D str. DC5</name>
    <dbReference type="NCBI Taxonomy" id="1443128"/>
    <lineage>
        <taxon>Bacteria</taxon>
        <taxon>Bacillati</taxon>
        <taxon>Bacillota</taxon>
        <taxon>Clostridia</taxon>
        <taxon>Eubacteriales</taxon>
        <taxon>Clostridiaceae</taxon>
        <taxon>Clostridium</taxon>
    </lineage>
</organism>
<dbReference type="Gene3D" id="1.10.287.950">
    <property type="entry name" value="Methyl-accepting chemotaxis protein"/>
    <property type="match status" value="1"/>
</dbReference>
<gene>
    <name evidence="7" type="ORF">Z955_04035</name>
</gene>
<accession>A0A0A0IJC0</accession>
<feature type="domain" description="HAMP" evidence="6">
    <location>
        <begin position="216"/>
        <end position="271"/>
    </location>
</feature>
<evidence type="ECO:0000256" key="4">
    <source>
        <dbReference type="SAM" id="Phobius"/>
    </source>
</evidence>
<keyword evidence="4" id="KW-0472">Membrane</keyword>
<dbReference type="InterPro" id="IPR003660">
    <property type="entry name" value="HAMP_dom"/>
</dbReference>
<name>A0A0A0IJC0_CLOBO</name>